<evidence type="ECO:0008006" key="3">
    <source>
        <dbReference type="Google" id="ProtNLM"/>
    </source>
</evidence>
<comment type="caution">
    <text evidence="1">The sequence shown here is derived from an EMBL/GenBank/DDBJ whole genome shotgun (WGS) entry which is preliminary data.</text>
</comment>
<organism evidence="1 2">
    <name type="scientific">Corallibacter vietnamensis</name>
    <dbReference type="NCBI Taxonomy" id="904130"/>
    <lineage>
        <taxon>Bacteria</taxon>
        <taxon>Pseudomonadati</taxon>
        <taxon>Bacteroidota</taxon>
        <taxon>Flavobacteriia</taxon>
        <taxon>Flavobacteriales</taxon>
        <taxon>Flavobacteriaceae</taxon>
        <taxon>Corallibacter</taxon>
    </lineage>
</organism>
<dbReference type="Proteomes" id="UP001501456">
    <property type="component" value="Unassembled WGS sequence"/>
</dbReference>
<accession>A0ABP7GZ65</accession>
<sequence length="56" mass="6826">MVDLEFAKYLTYNRFGTNYNLNFKQMFIVRFGFANMKQISRKTVKTHKKSMKHILF</sequence>
<evidence type="ECO:0000313" key="2">
    <source>
        <dbReference type="Proteomes" id="UP001501456"/>
    </source>
</evidence>
<reference evidence="2" key="1">
    <citation type="journal article" date="2019" name="Int. J. Syst. Evol. Microbiol.">
        <title>The Global Catalogue of Microorganisms (GCM) 10K type strain sequencing project: providing services to taxonomists for standard genome sequencing and annotation.</title>
        <authorList>
            <consortium name="The Broad Institute Genomics Platform"/>
            <consortium name="The Broad Institute Genome Sequencing Center for Infectious Disease"/>
            <person name="Wu L."/>
            <person name="Ma J."/>
        </authorList>
    </citation>
    <scope>NUCLEOTIDE SEQUENCE [LARGE SCALE GENOMIC DNA]</scope>
    <source>
        <strain evidence="2">JCM 17525</strain>
    </source>
</reference>
<keyword evidence="2" id="KW-1185">Reference proteome</keyword>
<proteinExistence type="predicted"/>
<dbReference type="EMBL" id="BAABBI010000001">
    <property type="protein sequence ID" value="GAA3777593.1"/>
    <property type="molecule type" value="Genomic_DNA"/>
</dbReference>
<evidence type="ECO:0000313" key="1">
    <source>
        <dbReference type="EMBL" id="GAA3777593.1"/>
    </source>
</evidence>
<name>A0ABP7GZ65_9FLAO</name>
<gene>
    <name evidence="1" type="ORF">GCM10022271_07250</name>
</gene>
<protein>
    <recommendedName>
        <fullName evidence="3">HTH luxR-type domain-containing protein</fullName>
    </recommendedName>
</protein>